<comment type="caution">
    <text evidence="1">The sequence shown here is derived from an EMBL/GenBank/DDBJ whole genome shotgun (WGS) entry which is preliminary data.</text>
</comment>
<keyword evidence="2" id="KW-1185">Reference proteome</keyword>
<evidence type="ECO:0000313" key="2">
    <source>
        <dbReference type="Proteomes" id="UP000696573"/>
    </source>
</evidence>
<protein>
    <recommendedName>
        <fullName evidence="3">Heterokaryon incompatibility domain-containing protein</fullName>
    </recommendedName>
</protein>
<dbReference type="OrthoDB" id="2345911at2759"/>
<organism evidence="1 2">
    <name type="scientific">Clonostachys rhizophaga</name>
    <dbReference type="NCBI Taxonomy" id="160324"/>
    <lineage>
        <taxon>Eukaryota</taxon>
        <taxon>Fungi</taxon>
        <taxon>Dikarya</taxon>
        <taxon>Ascomycota</taxon>
        <taxon>Pezizomycotina</taxon>
        <taxon>Sordariomycetes</taxon>
        <taxon>Hypocreomycetidae</taxon>
        <taxon>Hypocreales</taxon>
        <taxon>Bionectriaceae</taxon>
        <taxon>Clonostachys</taxon>
    </lineage>
</organism>
<accession>A0A9N9VJY0</accession>
<proteinExistence type="predicted"/>
<sequence>MEPSSDATSAWKLLVRHSIEAWKPLPLNTLLKGILEKCNSLDEFLEGQTLGFAFWFFQKREAFLRQDAMTKWSRDRLDDYVLLPAANGYVSRATCFFVSHFWHSKDDPDPEGKYLRLHQESLGPQSWDYIWVDWTCTPQSPRTPAEDIYFASTLQTMSAIIRNAGFAWFYPPFEPRLWILYEVAEYALTCDHGVDPFPDIKKYREHVEEMLNNGVRTTLEKHRYRSTYESDKEFLVSWLELLMLTKNLRLDTMDIRRLFDNLTWHRLAGDLICNTTRGTLQLYRFEGVLELNGERHTFTPFPNWVFGNGKLTLESKRSHDKTFTTVNLY</sequence>
<evidence type="ECO:0008006" key="3">
    <source>
        <dbReference type="Google" id="ProtNLM"/>
    </source>
</evidence>
<evidence type="ECO:0000313" key="1">
    <source>
        <dbReference type="EMBL" id="CAH0024646.1"/>
    </source>
</evidence>
<dbReference type="Proteomes" id="UP000696573">
    <property type="component" value="Unassembled WGS sequence"/>
</dbReference>
<reference evidence="1" key="1">
    <citation type="submission" date="2021-10" db="EMBL/GenBank/DDBJ databases">
        <authorList>
            <person name="Piombo E."/>
        </authorList>
    </citation>
    <scope>NUCLEOTIDE SEQUENCE</scope>
</reference>
<name>A0A9N9VJY0_9HYPO</name>
<gene>
    <name evidence="1" type="ORF">CRHIZ90672A_00014667</name>
</gene>
<dbReference type="AlphaFoldDB" id="A0A9N9VJY0"/>
<dbReference type="EMBL" id="CABFNQ020000699">
    <property type="protein sequence ID" value="CAH0024646.1"/>
    <property type="molecule type" value="Genomic_DNA"/>
</dbReference>